<dbReference type="EMBL" id="JAUUTY010000007">
    <property type="protein sequence ID" value="KAK1604488.1"/>
    <property type="molecule type" value="Genomic_DNA"/>
</dbReference>
<dbReference type="InterPro" id="IPR050317">
    <property type="entry name" value="Plant_Fungal_Acyltransferase"/>
</dbReference>
<keyword evidence="2" id="KW-0808">Transferase</keyword>
<dbReference type="Pfam" id="PF02458">
    <property type="entry name" value="Transferase"/>
    <property type="match status" value="1"/>
</dbReference>
<dbReference type="PANTHER" id="PTHR31642">
    <property type="entry name" value="TRICHOTHECENE 3-O-ACETYLTRANSFERASE"/>
    <property type="match status" value="1"/>
</dbReference>
<evidence type="ECO:0000256" key="3">
    <source>
        <dbReference type="ARBA" id="ARBA00023315"/>
    </source>
</evidence>
<dbReference type="InterPro" id="IPR023213">
    <property type="entry name" value="CAT-like_dom_sf"/>
</dbReference>
<proteinExistence type="inferred from homology"/>
<comment type="caution">
    <text evidence="5">The sequence shown here is derived from an EMBL/GenBank/DDBJ whole genome shotgun (WGS) entry which is preliminary data.</text>
</comment>
<name>A0AAD8VGW6_LOLMU</name>
<evidence type="ECO:0000256" key="2">
    <source>
        <dbReference type="ARBA" id="ARBA00022679"/>
    </source>
</evidence>
<reference evidence="5" key="1">
    <citation type="submission" date="2023-07" db="EMBL/GenBank/DDBJ databases">
        <title>A chromosome-level genome assembly of Lolium multiflorum.</title>
        <authorList>
            <person name="Chen Y."/>
            <person name="Copetti D."/>
            <person name="Kolliker R."/>
            <person name="Studer B."/>
        </authorList>
    </citation>
    <scope>NUCLEOTIDE SEQUENCE</scope>
    <source>
        <strain evidence="5">02402/16</strain>
        <tissue evidence="5">Leaf</tissue>
    </source>
</reference>
<keyword evidence="3" id="KW-0012">Acyltransferase</keyword>
<comment type="similarity">
    <text evidence="1">Belongs to the plant acyltransferase family.</text>
</comment>
<feature type="region of interest" description="Disordered" evidence="4">
    <location>
        <begin position="302"/>
        <end position="328"/>
    </location>
</feature>
<accession>A0AAD8VGW6</accession>
<keyword evidence="6" id="KW-1185">Reference proteome</keyword>
<evidence type="ECO:0000256" key="1">
    <source>
        <dbReference type="ARBA" id="ARBA00009861"/>
    </source>
</evidence>
<feature type="compositionally biased region" description="Basic and acidic residues" evidence="4">
    <location>
        <begin position="311"/>
        <end position="321"/>
    </location>
</feature>
<organism evidence="5 6">
    <name type="scientific">Lolium multiflorum</name>
    <name type="common">Italian ryegrass</name>
    <name type="synonym">Lolium perenne subsp. multiflorum</name>
    <dbReference type="NCBI Taxonomy" id="4521"/>
    <lineage>
        <taxon>Eukaryota</taxon>
        <taxon>Viridiplantae</taxon>
        <taxon>Streptophyta</taxon>
        <taxon>Embryophyta</taxon>
        <taxon>Tracheophyta</taxon>
        <taxon>Spermatophyta</taxon>
        <taxon>Magnoliopsida</taxon>
        <taxon>Liliopsida</taxon>
        <taxon>Poales</taxon>
        <taxon>Poaceae</taxon>
        <taxon>BOP clade</taxon>
        <taxon>Pooideae</taxon>
        <taxon>Poodae</taxon>
        <taxon>Poeae</taxon>
        <taxon>Poeae Chloroplast Group 2 (Poeae type)</taxon>
        <taxon>Loliodinae</taxon>
        <taxon>Loliinae</taxon>
        <taxon>Lolium</taxon>
    </lineage>
</organism>
<dbReference type="PANTHER" id="PTHR31642:SF56">
    <property type="entry name" value="PUTRESCINE HYDROXYCINNAMOYLTRANSFERASE 2"/>
    <property type="match status" value="1"/>
</dbReference>
<protein>
    <submittedName>
        <fullName evidence="5">Uncharacterized protein</fullName>
    </submittedName>
</protein>
<evidence type="ECO:0000256" key="4">
    <source>
        <dbReference type="SAM" id="MobiDB-lite"/>
    </source>
</evidence>
<sequence length="328" mass="35157">MAKVEVLATEVVIPAEQTPAGAVWMSNLDLAARRGYTPTVYFYRPNGDTAGFFTADAVKASLAKALVPFYPLAGRLGLDDAGRVQIDCTGEGAVFVTARSDHYVLDDLMNEFVPCGEMRDLFVPTAPAPAPNPPCVLLLAQVTHLRCGGVVLGLALHHSVVDARSAAHFVETWASISRGTSGDAAMPPCFDHKLLGARPTRTVLYDHLEYKPEPAPVQAATASMYASAIITVSKQQDAETRLYSMIDMRARLAPPLPQGYFGNAVIRTSTVATVGEVVSNPGRLRSAAGTCRNEPGRRLRALAGRLPGGGGRHEPAEEWHISRPPPRH</sequence>
<evidence type="ECO:0000313" key="5">
    <source>
        <dbReference type="EMBL" id="KAK1604488.1"/>
    </source>
</evidence>
<evidence type="ECO:0000313" key="6">
    <source>
        <dbReference type="Proteomes" id="UP001231189"/>
    </source>
</evidence>
<gene>
    <name evidence="5" type="ORF">QYE76_028161</name>
</gene>
<dbReference type="Gene3D" id="3.30.559.10">
    <property type="entry name" value="Chloramphenicol acetyltransferase-like domain"/>
    <property type="match status" value="2"/>
</dbReference>
<dbReference type="GO" id="GO:0016747">
    <property type="term" value="F:acyltransferase activity, transferring groups other than amino-acyl groups"/>
    <property type="evidence" value="ECO:0007669"/>
    <property type="project" value="UniProtKB-ARBA"/>
</dbReference>
<dbReference type="Proteomes" id="UP001231189">
    <property type="component" value="Unassembled WGS sequence"/>
</dbReference>
<dbReference type="AlphaFoldDB" id="A0AAD8VGW6"/>